<comment type="similarity">
    <text evidence="5">Belongs to the SAT4 family.</text>
</comment>
<feature type="transmembrane region" description="Helical" evidence="6">
    <location>
        <begin position="102"/>
        <end position="120"/>
    </location>
</feature>
<dbReference type="OrthoDB" id="10017208at2759"/>
<dbReference type="AlphaFoldDB" id="A0A6A6B8G4"/>
<evidence type="ECO:0000256" key="1">
    <source>
        <dbReference type="ARBA" id="ARBA00004141"/>
    </source>
</evidence>
<feature type="domain" description="Rhodopsin" evidence="7">
    <location>
        <begin position="1"/>
        <end position="166"/>
    </location>
</feature>
<feature type="transmembrane region" description="Helical" evidence="6">
    <location>
        <begin position="20"/>
        <end position="45"/>
    </location>
</feature>
<keyword evidence="3 6" id="KW-1133">Transmembrane helix</keyword>
<protein>
    <recommendedName>
        <fullName evidence="7">Rhodopsin domain-containing protein</fullName>
    </recommendedName>
</protein>
<name>A0A6A6B8G4_9PEZI</name>
<evidence type="ECO:0000256" key="2">
    <source>
        <dbReference type="ARBA" id="ARBA00022692"/>
    </source>
</evidence>
<feature type="transmembrane region" description="Helical" evidence="6">
    <location>
        <begin position="67"/>
        <end position="90"/>
    </location>
</feature>
<proteinExistence type="inferred from homology"/>
<dbReference type="EMBL" id="ML995494">
    <property type="protein sequence ID" value="KAF2139197.1"/>
    <property type="molecule type" value="Genomic_DNA"/>
</dbReference>
<comment type="subcellular location">
    <subcellularLocation>
        <location evidence="1">Membrane</location>
        <topology evidence="1">Multi-pass membrane protein</topology>
    </subcellularLocation>
</comment>
<feature type="non-terminal residue" evidence="8">
    <location>
        <position position="1"/>
    </location>
</feature>
<dbReference type="RefSeq" id="XP_033394910.1">
    <property type="nucleotide sequence ID" value="XM_033537268.1"/>
</dbReference>
<dbReference type="InterPro" id="IPR052337">
    <property type="entry name" value="SAT4-like"/>
</dbReference>
<evidence type="ECO:0000256" key="5">
    <source>
        <dbReference type="ARBA" id="ARBA00038359"/>
    </source>
</evidence>
<keyword evidence="4 6" id="KW-0472">Membrane</keyword>
<evidence type="ECO:0000259" key="7">
    <source>
        <dbReference type="Pfam" id="PF20684"/>
    </source>
</evidence>
<dbReference type="Proteomes" id="UP000799438">
    <property type="component" value="Unassembled WGS sequence"/>
</dbReference>
<evidence type="ECO:0000313" key="8">
    <source>
        <dbReference type="EMBL" id="KAF2139197.1"/>
    </source>
</evidence>
<dbReference type="InterPro" id="IPR049326">
    <property type="entry name" value="Rhodopsin_dom_fungi"/>
</dbReference>
<dbReference type="GeneID" id="54294764"/>
<accession>A0A6A6B8G4</accession>
<reference evidence="8" key="1">
    <citation type="journal article" date="2020" name="Stud. Mycol.">
        <title>101 Dothideomycetes genomes: a test case for predicting lifestyles and emergence of pathogens.</title>
        <authorList>
            <person name="Haridas S."/>
            <person name="Albert R."/>
            <person name="Binder M."/>
            <person name="Bloem J."/>
            <person name="Labutti K."/>
            <person name="Salamov A."/>
            <person name="Andreopoulos B."/>
            <person name="Baker S."/>
            <person name="Barry K."/>
            <person name="Bills G."/>
            <person name="Bluhm B."/>
            <person name="Cannon C."/>
            <person name="Castanera R."/>
            <person name="Culley D."/>
            <person name="Daum C."/>
            <person name="Ezra D."/>
            <person name="Gonzalez J."/>
            <person name="Henrissat B."/>
            <person name="Kuo A."/>
            <person name="Liang C."/>
            <person name="Lipzen A."/>
            <person name="Lutzoni F."/>
            <person name="Magnuson J."/>
            <person name="Mondo S."/>
            <person name="Nolan M."/>
            <person name="Ohm R."/>
            <person name="Pangilinan J."/>
            <person name="Park H.-J."/>
            <person name="Ramirez L."/>
            <person name="Alfaro M."/>
            <person name="Sun H."/>
            <person name="Tritt A."/>
            <person name="Yoshinaga Y."/>
            <person name="Zwiers L.-H."/>
            <person name="Turgeon B."/>
            <person name="Goodwin S."/>
            <person name="Spatafora J."/>
            <person name="Crous P."/>
            <person name="Grigoriev I."/>
        </authorList>
    </citation>
    <scope>NUCLEOTIDE SEQUENCE</scope>
    <source>
        <strain evidence="8">CBS 121167</strain>
    </source>
</reference>
<gene>
    <name evidence="8" type="ORF">K452DRAFT_232914</name>
</gene>
<evidence type="ECO:0000256" key="4">
    <source>
        <dbReference type="ARBA" id="ARBA00023136"/>
    </source>
</evidence>
<keyword evidence="2 6" id="KW-0812">Transmembrane</keyword>
<evidence type="ECO:0000256" key="6">
    <source>
        <dbReference type="SAM" id="Phobius"/>
    </source>
</evidence>
<keyword evidence="9" id="KW-1185">Reference proteome</keyword>
<evidence type="ECO:0000256" key="3">
    <source>
        <dbReference type="ARBA" id="ARBA00022989"/>
    </source>
</evidence>
<sequence length="243" mass="26722">LIKTSLMVLYLRIFGKIGHIRIIIAVVMVIVWGWAFSIVIEGFLLCRPLAFNWDQTLPGGVCGDRNAAFVAAGALNMITDVMVLVLPIPYIWALQVPASRKFGLCLIFCLGLFVSIVSIIRMDSLVKLDLSDVTYNIPNVLMWSVIEPELALIGANLPLLRPLFARVFDQFASTRDQSCSRPSRLSNKHRFGSLSNRGWYAMGAVKKDVCQTGASQDDLQSLESSVGIVAHTTKASGTNFDAE</sequence>
<dbReference type="Pfam" id="PF20684">
    <property type="entry name" value="Fung_rhodopsin"/>
    <property type="match status" value="1"/>
</dbReference>
<dbReference type="PANTHER" id="PTHR33048">
    <property type="entry name" value="PTH11-LIKE INTEGRAL MEMBRANE PROTEIN (AFU_ORTHOLOGUE AFUA_5G11245)"/>
    <property type="match status" value="1"/>
</dbReference>
<evidence type="ECO:0000313" key="9">
    <source>
        <dbReference type="Proteomes" id="UP000799438"/>
    </source>
</evidence>
<organism evidence="8 9">
    <name type="scientific">Aplosporella prunicola CBS 121167</name>
    <dbReference type="NCBI Taxonomy" id="1176127"/>
    <lineage>
        <taxon>Eukaryota</taxon>
        <taxon>Fungi</taxon>
        <taxon>Dikarya</taxon>
        <taxon>Ascomycota</taxon>
        <taxon>Pezizomycotina</taxon>
        <taxon>Dothideomycetes</taxon>
        <taxon>Dothideomycetes incertae sedis</taxon>
        <taxon>Botryosphaeriales</taxon>
        <taxon>Aplosporellaceae</taxon>
        <taxon>Aplosporella</taxon>
    </lineage>
</organism>
<dbReference type="GO" id="GO:0016020">
    <property type="term" value="C:membrane"/>
    <property type="evidence" value="ECO:0007669"/>
    <property type="project" value="UniProtKB-SubCell"/>
</dbReference>
<dbReference type="PANTHER" id="PTHR33048:SF161">
    <property type="entry name" value="INTEGRAL MEMBRANE PROTEIN"/>
    <property type="match status" value="1"/>
</dbReference>